<feature type="domain" description="Glycosyltransferase subfamily 4-like N-terminal" evidence="2">
    <location>
        <begin position="15"/>
        <end position="165"/>
    </location>
</feature>
<evidence type="ECO:0000313" key="3">
    <source>
        <dbReference type="EMBL" id="BAW80587.1"/>
    </source>
</evidence>
<dbReference type="SUPFAM" id="SSF53756">
    <property type="entry name" value="UDP-Glycosyltransferase/glycogen phosphorylase"/>
    <property type="match status" value="1"/>
</dbReference>
<proteinExistence type="predicted"/>
<dbReference type="CDD" id="cd03801">
    <property type="entry name" value="GT4_PimA-like"/>
    <property type="match status" value="1"/>
</dbReference>
<dbReference type="Pfam" id="PF00534">
    <property type="entry name" value="Glycos_transf_1"/>
    <property type="match status" value="1"/>
</dbReference>
<dbReference type="Gene3D" id="3.40.50.2000">
    <property type="entry name" value="Glycogen Phosphorylase B"/>
    <property type="match status" value="2"/>
</dbReference>
<name>A0A1Q2SNA4_9GAMM</name>
<dbReference type="InterPro" id="IPR028098">
    <property type="entry name" value="Glyco_trans_4-like_N"/>
</dbReference>
<dbReference type="GO" id="GO:0016757">
    <property type="term" value="F:glycosyltransferase activity"/>
    <property type="evidence" value="ECO:0007669"/>
    <property type="project" value="InterPro"/>
</dbReference>
<evidence type="ECO:0000313" key="4">
    <source>
        <dbReference type="Proteomes" id="UP000243679"/>
    </source>
</evidence>
<dbReference type="EMBL" id="AP014836">
    <property type="protein sequence ID" value="BAW80587.1"/>
    <property type="molecule type" value="Genomic_DNA"/>
</dbReference>
<dbReference type="RefSeq" id="WP_231910609.1">
    <property type="nucleotide sequence ID" value="NZ_AP014836.1"/>
</dbReference>
<dbReference type="PANTHER" id="PTHR45947">
    <property type="entry name" value="SULFOQUINOVOSYL TRANSFERASE SQD2"/>
    <property type="match status" value="1"/>
</dbReference>
<dbReference type="KEGG" id="ntt:TAO_1217"/>
<accession>A0A1Q2SNA4</accession>
<evidence type="ECO:0000259" key="1">
    <source>
        <dbReference type="Pfam" id="PF00534"/>
    </source>
</evidence>
<feature type="domain" description="Glycosyl transferase family 1" evidence="1">
    <location>
        <begin position="172"/>
        <end position="332"/>
    </location>
</feature>
<sequence>MLKIGLIGPLPPPSGGMANQTLQLASLLRQSNIQVELIQVNAPYHPMWISQFHGLRAIARLLPYLFQLWRVSGRVNVFHIMGNSGWSWYLFAAPAIWIGSWHGVRVVLNYRGGEAGVFFERSFRWIRSTLKRVNQIIVPSGFLEDIFSRYGFSVSIVPNIINLSRFSPQGRSKNLATTDPHIVVSRNLESIYDIPTAIHTLKAVHRQFPTARMTIAGSGAELESLQALAHELELSDSIYFTGRIDNDSMANLYDSAHIVLNTSLVDNMPISILEALASGVPVVSTAAGGIPYLITHRIDGLLTSLRDAEALAACIIELLKNADLRNRIISAGLDKVRQFQWDSVRPKLFAAYGYSTTDDRYNLSQAGSGAA</sequence>
<reference evidence="3 4" key="1">
    <citation type="journal article" date="2017" name="ISME J.">
        <title>An acid-tolerant ammonia-oxidizing ?-proteobacterium from soil.</title>
        <authorList>
            <person name="Hayatsu M."/>
            <person name="Tago K."/>
            <person name="Uchiyama I."/>
            <person name="Toyoda A."/>
            <person name="Wang Y."/>
            <person name="Shimomura Y."/>
            <person name="Okubo T."/>
            <person name="Kurisu F."/>
            <person name="Hirono Y."/>
            <person name="Nonaka K."/>
            <person name="Akiyama H."/>
            <person name="Itoh T."/>
            <person name="Takami H."/>
        </authorList>
    </citation>
    <scope>NUCLEOTIDE SEQUENCE [LARGE SCALE GENOMIC DNA]</scope>
    <source>
        <strain evidence="3 4">TAO100</strain>
    </source>
</reference>
<dbReference type="PANTHER" id="PTHR45947:SF3">
    <property type="entry name" value="SULFOQUINOVOSYL TRANSFERASE SQD2"/>
    <property type="match status" value="1"/>
</dbReference>
<keyword evidence="4" id="KW-1185">Reference proteome</keyword>
<organism evidence="3 4">
    <name type="scientific">Candidatus Nitrosoglobus terrae</name>
    <dbReference type="NCBI Taxonomy" id="1630141"/>
    <lineage>
        <taxon>Bacteria</taxon>
        <taxon>Pseudomonadati</taxon>
        <taxon>Pseudomonadota</taxon>
        <taxon>Gammaproteobacteria</taxon>
        <taxon>Chromatiales</taxon>
        <taxon>Chromatiaceae</taxon>
        <taxon>Candidatus Nitrosoglobus</taxon>
    </lineage>
</organism>
<protein>
    <submittedName>
        <fullName evidence="3">Group 1 glycosyl transferase</fullName>
    </submittedName>
</protein>
<dbReference type="InterPro" id="IPR001296">
    <property type="entry name" value="Glyco_trans_1"/>
</dbReference>
<keyword evidence="3" id="KW-0808">Transferase</keyword>
<dbReference type="AlphaFoldDB" id="A0A1Q2SNA4"/>
<evidence type="ECO:0000259" key="2">
    <source>
        <dbReference type="Pfam" id="PF13439"/>
    </source>
</evidence>
<dbReference type="Pfam" id="PF13439">
    <property type="entry name" value="Glyco_transf_4"/>
    <property type="match status" value="1"/>
</dbReference>
<dbReference type="Proteomes" id="UP000243679">
    <property type="component" value="Chromosome"/>
</dbReference>
<gene>
    <name evidence="3" type="ORF">TAO_1217</name>
</gene>
<dbReference type="InterPro" id="IPR050194">
    <property type="entry name" value="Glycosyltransferase_grp1"/>
</dbReference>